<protein>
    <recommendedName>
        <fullName evidence="3">6-bladed beta-propeller</fullName>
    </recommendedName>
</protein>
<dbReference type="RefSeq" id="WP_087394007.1">
    <property type="nucleotide sequence ID" value="NZ_CABJFF010000004.1"/>
</dbReference>
<reference evidence="1 2" key="1">
    <citation type="submission" date="2018-08" db="EMBL/GenBank/DDBJ databases">
        <title>A genome reference for cultivated species of the human gut microbiota.</title>
        <authorList>
            <person name="Zou Y."/>
            <person name="Xue W."/>
            <person name="Luo G."/>
        </authorList>
    </citation>
    <scope>NUCLEOTIDE SEQUENCE [LARGE SCALE GENOMIC DNA]</scope>
    <source>
        <strain evidence="1 2">AF16-14</strain>
    </source>
</reference>
<sequence length="103" mass="12361">MAIWATDQYLQFDLSYKDTGYSVYYDYRNHKGYKSKQYSRGNVLMPGRFLTTTSDAFVSYVTAYDFIHQPEGCIDVDRPLWRDLRERTMEDDNPILLLYYVRK</sequence>
<evidence type="ECO:0000313" key="1">
    <source>
        <dbReference type="EMBL" id="RGU58522.1"/>
    </source>
</evidence>
<evidence type="ECO:0008006" key="3">
    <source>
        <dbReference type="Google" id="ProtNLM"/>
    </source>
</evidence>
<evidence type="ECO:0000313" key="2">
    <source>
        <dbReference type="Proteomes" id="UP000284243"/>
    </source>
</evidence>
<dbReference type="EMBL" id="QRYC01000002">
    <property type="protein sequence ID" value="RGU58522.1"/>
    <property type="molecule type" value="Genomic_DNA"/>
</dbReference>
<organism evidence="1 2">
    <name type="scientific">Odoribacter splanchnicus</name>
    <dbReference type="NCBI Taxonomy" id="28118"/>
    <lineage>
        <taxon>Bacteria</taxon>
        <taxon>Pseudomonadati</taxon>
        <taxon>Bacteroidota</taxon>
        <taxon>Bacteroidia</taxon>
        <taxon>Bacteroidales</taxon>
        <taxon>Odoribacteraceae</taxon>
        <taxon>Odoribacter</taxon>
    </lineage>
</organism>
<name>A0A412TXK8_9BACT</name>
<accession>A0A412TXK8</accession>
<proteinExistence type="predicted"/>
<dbReference type="Proteomes" id="UP000284243">
    <property type="component" value="Unassembled WGS sequence"/>
</dbReference>
<dbReference type="AlphaFoldDB" id="A0A412TXK8"/>
<gene>
    <name evidence="1" type="ORF">DWW57_02065</name>
</gene>
<comment type="caution">
    <text evidence="1">The sequence shown here is derived from an EMBL/GenBank/DDBJ whole genome shotgun (WGS) entry which is preliminary data.</text>
</comment>